<feature type="compositionally biased region" description="Basic and acidic residues" evidence="1">
    <location>
        <begin position="21"/>
        <end position="30"/>
    </location>
</feature>
<dbReference type="PROSITE" id="PS50174">
    <property type="entry name" value="G_PATCH"/>
    <property type="match status" value="1"/>
</dbReference>
<dbReference type="eggNOG" id="KOG2184">
    <property type="taxonomic scope" value="Eukaryota"/>
</dbReference>
<dbReference type="PANTHER" id="PTHR23329:SF1">
    <property type="entry name" value="TUFTELIN-INTERACTING PROTEIN 11"/>
    <property type="match status" value="1"/>
</dbReference>
<feature type="region of interest" description="Disordered" evidence="1">
    <location>
        <begin position="1"/>
        <end position="80"/>
    </location>
</feature>
<keyword evidence="4" id="KW-1185">Reference proteome</keyword>
<dbReference type="GO" id="GO:0000390">
    <property type="term" value="P:spliceosomal complex disassembly"/>
    <property type="evidence" value="ECO:0007669"/>
    <property type="project" value="InterPro"/>
</dbReference>
<protein>
    <submittedName>
        <fullName evidence="3">Piso0_000191 protein</fullName>
    </submittedName>
</protein>
<evidence type="ECO:0000256" key="1">
    <source>
        <dbReference type="SAM" id="MobiDB-lite"/>
    </source>
</evidence>
<dbReference type="InterPro" id="IPR000467">
    <property type="entry name" value="G_patch_dom"/>
</dbReference>
<feature type="compositionally biased region" description="Basic and acidic residues" evidence="1">
    <location>
        <begin position="132"/>
        <end position="142"/>
    </location>
</feature>
<dbReference type="OMA" id="NKILYQW"/>
<dbReference type="Pfam" id="PF01585">
    <property type="entry name" value="G-patch"/>
    <property type="match status" value="1"/>
</dbReference>
<proteinExistence type="predicted"/>
<evidence type="ECO:0000259" key="2">
    <source>
        <dbReference type="PROSITE" id="PS50174"/>
    </source>
</evidence>
<dbReference type="PANTHER" id="PTHR23329">
    <property type="entry name" value="TUFTELIN-INTERACTING PROTEIN 11-RELATED"/>
    <property type="match status" value="1"/>
</dbReference>
<dbReference type="STRING" id="559304.G8YUS1"/>
<feature type="compositionally biased region" description="Basic and acidic residues" evidence="1">
    <location>
        <begin position="54"/>
        <end position="64"/>
    </location>
</feature>
<evidence type="ECO:0000313" key="3">
    <source>
        <dbReference type="EMBL" id="CCE72604.1"/>
    </source>
</evidence>
<organism evidence="3 4">
    <name type="scientific">Pichia sorbitophila (strain ATCC MYA-4447 / BCRC 22081 / CBS 7064 / NBRC 10061 / NRRL Y-12695)</name>
    <name type="common">Hybrid yeast</name>
    <dbReference type="NCBI Taxonomy" id="559304"/>
    <lineage>
        <taxon>Eukaryota</taxon>
        <taxon>Fungi</taxon>
        <taxon>Dikarya</taxon>
        <taxon>Ascomycota</taxon>
        <taxon>Saccharomycotina</taxon>
        <taxon>Pichiomycetes</taxon>
        <taxon>Debaryomycetaceae</taxon>
        <taxon>Millerozyma</taxon>
    </lineage>
</organism>
<feature type="compositionally biased region" description="Gly residues" evidence="1">
    <location>
        <begin position="1"/>
        <end position="10"/>
    </location>
</feature>
<feature type="domain" description="G-patch" evidence="2">
    <location>
        <begin position="87"/>
        <end position="133"/>
    </location>
</feature>
<gene>
    <name evidence="3" type="primary">Piso0_000191</name>
    <name evidence="3" type="ORF">GNLVRS01_PISO0A03938g</name>
</gene>
<evidence type="ECO:0000313" key="4">
    <source>
        <dbReference type="Proteomes" id="UP000005222"/>
    </source>
</evidence>
<name>G8YUS1_PICSO</name>
<feature type="region of interest" description="Disordered" evidence="1">
    <location>
        <begin position="124"/>
        <end position="156"/>
    </location>
</feature>
<dbReference type="InterPro" id="IPR045211">
    <property type="entry name" value="TFP11/STIP/Ntr1"/>
</dbReference>
<reference evidence="3 4" key="1">
    <citation type="journal article" date="2012" name="G3 (Bethesda)">
        <title>Pichia sorbitophila, an interspecies yeast hybrid reveals early steps of genome resolution following polyploidization.</title>
        <authorList>
            <person name="Leh Louis V."/>
            <person name="Despons L."/>
            <person name="Friedrich A."/>
            <person name="Martin T."/>
            <person name="Durrens P."/>
            <person name="Casaregola S."/>
            <person name="Neuveglise C."/>
            <person name="Fairhead C."/>
            <person name="Marck C."/>
            <person name="Cruz J.A."/>
            <person name="Straub M.L."/>
            <person name="Kugler V."/>
            <person name="Sacerdot C."/>
            <person name="Uzunov Z."/>
            <person name="Thierry A."/>
            <person name="Weiss S."/>
            <person name="Bleykasten C."/>
            <person name="De Montigny J."/>
            <person name="Jacques N."/>
            <person name="Jung P."/>
            <person name="Lemaire M."/>
            <person name="Mallet S."/>
            <person name="Morel G."/>
            <person name="Richard G.F."/>
            <person name="Sarkar A."/>
            <person name="Savel G."/>
            <person name="Schacherer J."/>
            <person name="Seret M.L."/>
            <person name="Talla E."/>
            <person name="Samson G."/>
            <person name="Jubin C."/>
            <person name="Poulain J."/>
            <person name="Vacherie B."/>
            <person name="Barbe V."/>
            <person name="Pelletier E."/>
            <person name="Sherman D.J."/>
            <person name="Westhof E."/>
            <person name="Weissenbach J."/>
            <person name="Baret P.V."/>
            <person name="Wincker P."/>
            <person name="Gaillardin C."/>
            <person name="Dujon B."/>
            <person name="Souciet J.L."/>
        </authorList>
    </citation>
    <scope>NUCLEOTIDE SEQUENCE [LARGE SCALE GENOMIC DNA]</scope>
    <source>
        <strain evidence="4">ATCC MYA-4447 / BCRC 22081 / CBS 7064 / NBRC 10061 / NRRL Y-12695</strain>
    </source>
</reference>
<sequence length="759" mass="87386">MNSFKHGGGLTFTKGGTSVKNNEDRNKNESMHSFSRVMDHEYSDLESEDEDKDEDKSAGGDLKRFKYSIPNSFSSDNGDVEQSHLKRYGIGAALLMGMGYKAGAGLGAKQDGIVNPIETQVRPTGIGLGGVKEQKGEDKGEDSIMSESSEEDGLEHKRTVEHDLHNLIETLEELGIDVPVSYKEMSDASSGAFDGKKIDKEEHAKACTRLFNIKEEADSLHKSEVYLKFKLSDIDRQLEGTKSRFDQVSSLLDSGNNFVKASSNIETEQERLVYVSDFLKSLTSDTYVKSPQLRHLFVSIAMPYITDFFKQGDEVFDTTGQYFSIISDWALMFRDIFDASSSEMCEWDSMLYLQIADTVKRYIDDAANEETMHTNILDYVNFWLQSPILLNPDLVVLQKLMDDVIFPHFQSQISQWYPVMSDRDEHHLFIIDYFSLFSDPFNMKRFRDIIQRIFDKYYEFCSFNDNNSFWFLARSSEQLSMKVKDELVSINKVWLKIFREFLGEQATKKLTSVLVTSMCHVLAKRKLWHINEEDFRALDVITFLCFNEYSAIEKEQSRVLLELGFFNNWVDTLLSMLSKGQKSEVPSWFTDYLAYFRRLFEHYDIDSDNIKGMVEWYFNTAFSIIESYVLHNTIEDCELPSYKQNSFPTPELLQYLVHNMSEFNHEKKQNVDGIASNDLMTTFKDVVTNFCSENGIVFQSTNILHPSYGIPLFKLKHKDAVLWSYISDDILWVSSLNEAPDTSNFTPISLDDLPTIFSK</sequence>
<dbReference type="FunCoup" id="G8YUS1">
    <property type="interactions" value="1485"/>
</dbReference>
<dbReference type="GO" id="GO:0003676">
    <property type="term" value="F:nucleic acid binding"/>
    <property type="evidence" value="ECO:0007669"/>
    <property type="project" value="InterPro"/>
</dbReference>
<dbReference type="SMART" id="SM00443">
    <property type="entry name" value="G_patch"/>
    <property type="match status" value="1"/>
</dbReference>
<feature type="compositionally biased region" description="Acidic residues" evidence="1">
    <location>
        <begin position="44"/>
        <end position="53"/>
    </location>
</feature>
<dbReference type="Proteomes" id="UP000005222">
    <property type="component" value="Chromosome A"/>
</dbReference>
<dbReference type="OrthoDB" id="4822at2759"/>
<dbReference type="GO" id="GO:0071008">
    <property type="term" value="C:U2-type post-mRNA release spliceosomal complex"/>
    <property type="evidence" value="ECO:0007669"/>
    <property type="project" value="TreeGrafter"/>
</dbReference>
<dbReference type="InParanoid" id="G8YUS1"/>
<dbReference type="AlphaFoldDB" id="G8YUS1"/>
<dbReference type="EMBL" id="FO082059">
    <property type="protein sequence ID" value="CCE72604.1"/>
    <property type="molecule type" value="Genomic_DNA"/>
</dbReference>
<accession>G8YUS1</accession>
<dbReference type="HOGENOM" id="CLU_367267_0_0_1"/>